<evidence type="ECO:0000256" key="8">
    <source>
        <dbReference type="ARBA" id="ARBA00022679"/>
    </source>
</evidence>
<evidence type="ECO:0000256" key="10">
    <source>
        <dbReference type="ARBA" id="ARBA00022777"/>
    </source>
</evidence>
<dbReference type="InterPro" id="IPR050482">
    <property type="entry name" value="Sensor_HK_TwoCompSys"/>
</dbReference>
<evidence type="ECO:0000256" key="7">
    <source>
        <dbReference type="ARBA" id="ARBA00022490"/>
    </source>
</evidence>
<evidence type="ECO:0000256" key="4">
    <source>
        <dbReference type="ARBA" id="ARBA00012438"/>
    </source>
</evidence>
<dbReference type="RefSeq" id="WP_139620933.1">
    <property type="nucleotide sequence ID" value="NZ_VDMP01000009.1"/>
</dbReference>
<feature type="transmembrane region" description="Helical" evidence="16">
    <location>
        <begin position="140"/>
        <end position="159"/>
    </location>
</feature>
<dbReference type="PANTHER" id="PTHR24421:SF58">
    <property type="entry name" value="SIGNAL TRANSDUCTION HISTIDINE-PROTEIN KINASE_PHOSPHATASE UHPB"/>
    <property type="match status" value="1"/>
</dbReference>
<dbReference type="GO" id="GO:0051539">
    <property type="term" value="F:4 iron, 4 sulfur cluster binding"/>
    <property type="evidence" value="ECO:0007669"/>
    <property type="project" value="UniProtKB-KW"/>
</dbReference>
<evidence type="ECO:0000256" key="3">
    <source>
        <dbReference type="ARBA" id="ARBA00004496"/>
    </source>
</evidence>
<keyword evidence="16" id="KW-0472">Membrane</keyword>
<dbReference type="InterPro" id="IPR004358">
    <property type="entry name" value="Sig_transdc_His_kin-like_C"/>
</dbReference>
<accession>A0A5C4WPW3</accession>
<evidence type="ECO:0000256" key="9">
    <source>
        <dbReference type="ARBA" id="ARBA00022723"/>
    </source>
</evidence>
<comment type="catalytic activity">
    <reaction evidence="1">
        <text>ATP + protein L-histidine = ADP + protein N-phospho-L-histidine.</text>
        <dbReference type="EC" id="2.7.13.3"/>
    </reaction>
</comment>
<feature type="transmembrane region" description="Helical" evidence="16">
    <location>
        <begin position="39"/>
        <end position="60"/>
    </location>
</feature>
<evidence type="ECO:0000256" key="16">
    <source>
        <dbReference type="SAM" id="Phobius"/>
    </source>
</evidence>
<evidence type="ECO:0000256" key="15">
    <source>
        <dbReference type="ARBA" id="ARBA00030800"/>
    </source>
</evidence>
<organism evidence="19 20">
    <name type="scientific">Nocardioides albidus</name>
    <dbReference type="NCBI Taxonomy" id="1517589"/>
    <lineage>
        <taxon>Bacteria</taxon>
        <taxon>Bacillati</taxon>
        <taxon>Actinomycetota</taxon>
        <taxon>Actinomycetes</taxon>
        <taxon>Propionibacteriales</taxon>
        <taxon>Nocardioidaceae</taxon>
        <taxon>Nocardioides</taxon>
    </lineage>
</organism>
<keyword evidence="9" id="KW-0479">Metal-binding</keyword>
<dbReference type="InterPro" id="IPR011712">
    <property type="entry name" value="Sig_transdc_His_kin_sub3_dim/P"/>
</dbReference>
<dbReference type="Gene3D" id="1.20.5.1930">
    <property type="match status" value="1"/>
</dbReference>
<evidence type="ECO:0000256" key="2">
    <source>
        <dbReference type="ARBA" id="ARBA00001966"/>
    </source>
</evidence>
<keyword evidence="12" id="KW-0902">Two-component regulatory system</keyword>
<dbReference type="GO" id="GO:0046983">
    <property type="term" value="F:protein dimerization activity"/>
    <property type="evidence" value="ECO:0007669"/>
    <property type="project" value="InterPro"/>
</dbReference>
<comment type="subcellular location">
    <subcellularLocation>
        <location evidence="3">Cytoplasm</location>
    </subcellularLocation>
</comment>
<dbReference type="InterPro" id="IPR036890">
    <property type="entry name" value="HATPase_C_sf"/>
</dbReference>
<dbReference type="GO" id="GO:0000155">
    <property type="term" value="F:phosphorelay sensor kinase activity"/>
    <property type="evidence" value="ECO:0007669"/>
    <property type="project" value="InterPro"/>
</dbReference>
<comment type="caution">
    <text evidence="19">The sequence shown here is derived from an EMBL/GenBank/DDBJ whole genome shotgun (WGS) entry which is preliminary data.</text>
</comment>
<dbReference type="GO" id="GO:0016020">
    <property type="term" value="C:membrane"/>
    <property type="evidence" value="ECO:0007669"/>
    <property type="project" value="InterPro"/>
</dbReference>
<feature type="transmembrane region" description="Helical" evidence="16">
    <location>
        <begin position="106"/>
        <end position="128"/>
    </location>
</feature>
<evidence type="ECO:0000259" key="18">
    <source>
        <dbReference type="PROSITE" id="PS50109"/>
    </source>
</evidence>
<keyword evidence="10" id="KW-0418">Kinase</keyword>
<dbReference type="Gene3D" id="3.30.450.40">
    <property type="match status" value="1"/>
</dbReference>
<evidence type="ECO:0000313" key="19">
    <source>
        <dbReference type="EMBL" id="TNM50260.1"/>
    </source>
</evidence>
<feature type="domain" description="Histidine kinase" evidence="18">
    <location>
        <begin position="574"/>
        <end position="664"/>
    </location>
</feature>
<gene>
    <name evidence="19" type="ORF">FHP29_00600</name>
</gene>
<feature type="chain" id="PRO_5038839320" description="Oxygen sensor histidine kinase NreB" evidence="17">
    <location>
        <begin position="23"/>
        <end position="668"/>
    </location>
</feature>
<comment type="cofactor">
    <cofactor evidence="2">
        <name>[4Fe-4S] cluster</name>
        <dbReference type="ChEBI" id="CHEBI:49883"/>
    </cofactor>
</comment>
<dbReference type="InterPro" id="IPR003594">
    <property type="entry name" value="HATPase_dom"/>
</dbReference>
<dbReference type="InterPro" id="IPR029016">
    <property type="entry name" value="GAF-like_dom_sf"/>
</dbReference>
<protein>
    <recommendedName>
        <fullName evidence="5">Oxygen sensor histidine kinase NreB</fullName>
        <ecNumber evidence="4">2.7.13.3</ecNumber>
    </recommendedName>
    <alternativeName>
        <fullName evidence="15">Nitrogen regulation protein B</fullName>
    </alternativeName>
</protein>
<proteinExistence type="predicted"/>
<keyword evidence="6" id="KW-0004">4Fe-4S</keyword>
<evidence type="ECO:0000256" key="12">
    <source>
        <dbReference type="ARBA" id="ARBA00023012"/>
    </source>
</evidence>
<evidence type="ECO:0000256" key="17">
    <source>
        <dbReference type="SAM" id="SignalP"/>
    </source>
</evidence>
<dbReference type="CDD" id="cd16917">
    <property type="entry name" value="HATPase_UhpB-NarQ-NarX-like"/>
    <property type="match status" value="1"/>
</dbReference>
<dbReference type="Gene3D" id="3.30.565.10">
    <property type="entry name" value="Histidine kinase-like ATPase, C-terminal domain"/>
    <property type="match status" value="1"/>
</dbReference>
<evidence type="ECO:0000256" key="13">
    <source>
        <dbReference type="ARBA" id="ARBA00023014"/>
    </source>
</evidence>
<keyword evidence="7" id="KW-0963">Cytoplasm</keyword>
<evidence type="ECO:0000256" key="6">
    <source>
        <dbReference type="ARBA" id="ARBA00022485"/>
    </source>
</evidence>
<dbReference type="OrthoDB" id="227596at2"/>
<feature type="signal peptide" evidence="17">
    <location>
        <begin position="1"/>
        <end position="22"/>
    </location>
</feature>
<dbReference type="PRINTS" id="PR00344">
    <property type="entry name" value="BCTRLSENSOR"/>
</dbReference>
<keyword evidence="16" id="KW-1133">Transmembrane helix</keyword>
<sequence>MRPASHLTVVGVAGAAAVASLAALGVTTGAGVWDTDPGAQVAVDAAVGIAHPAAGALMWLAGTLNRGARQLAGVLIASGLCAAAAALTTALALAGDPDAQLTRWWVQLQSFLWVPGFFPLLTLVPLLYPDGLRPGRVWRWSAGAAVAGIALVALGVGLYPEALAGTVTVPKAVTSEAVARLATTAGAPLLALAMLAGLVSLCLRYRHSQGLRRRQVVVLLLAAATALGVTLLQGIIPSPADVVAQAAAVALVPVAIGVAVTRLRLYDLDLLVCRALVAASLAGCLIGAYLTVFALVDAATGHRSALGAALAAGVAGVLVQPLGHRLTAAVDRLYFGNRADPWAITSALAGELTRAGVDLGDVPLIVCRRVVTDLRVPGARILFPADDTAAAYGVPSPSAEEVLELRHRGGVVGRLAVTRRDGERAFTEPDLLVLQGIADQAAPAVAALALHHQLRRSRESLVSAREEERRWLRQELHDGIGPMLAGLRLHVETVHELVDDPAARRLLEGAGRNVTQAVEEVRSICEGLRPPGIDDLGLPRALAALAERLESPELAVVADVAEPLRVEPAVEVALYRIAAEALANAAKHSRATRLHLVLRQGADVELEVVDDGIGIASSMPGEPGGGIGLDSMRSRADEVGGRLEVGAGADGRGTTIRVRVPHVVGGVS</sequence>
<feature type="transmembrane region" description="Helical" evidence="16">
    <location>
        <begin position="72"/>
        <end position="94"/>
    </location>
</feature>
<dbReference type="SMART" id="SM00387">
    <property type="entry name" value="HATPase_c"/>
    <property type="match status" value="1"/>
</dbReference>
<evidence type="ECO:0000256" key="14">
    <source>
        <dbReference type="ARBA" id="ARBA00024827"/>
    </source>
</evidence>
<dbReference type="SUPFAM" id="SSF55781">
    <property type="entry name" value="GAF domain-like"/>
    <property type="match status" value="1"/>
</dbReference>
<dbReference type="GO" id="GO:0005737">
    <property type="term" value="C:cytoplasm"/>
    <property type="evidence" value="ECO:0007669"/>
    <property type="project" value="UniProtKB-SubCell"/>
</dbReference>
<dbReference type="SUPFAM" id="SSF55874">
    <property type="entry name" value="ATPase domain of HSP90 chaperone/DNA topoisomerase II/histidine kinase"/>
    <property type="match status" value="1"/>
</dbReference>
<dbReference type="Pfam" id="PF07730">
    <property type="entry name" value="HisKA_3"/>
    <property type="match status" value="1"/>
</dbReference>
<evidence type="ECO:0000313" key="20">
    <source>
        <dbReference type="Proteomes" id="UP000313231"/>
    </source>
</evidence>
<dbReference type="Pfam" id="PF02518">
    <property type="entry name" value="HATPase_c"/>
    <property type="match status" value="1"/>
</dbReference>
<dbReference type="EC" id="2.7.13.3" evidence="4"/>
<dbReference type="PANTHER" id="PTHR24421">
    <property type="entry name" value="NITRATE/NITRITE SENSOR PROTEIN NARX-RELATED"/>
    <property type="match status" value="1"/>
</dbReference>
<dbReference type="GO" id="GO:0046872">
    <property type="term" value="F:metal ion binding"/>
    <property type="evidence" value="ECO:0007669"/>
    <property type="project" value="UniProtKB-KW"/>
</dbReference>
<reference evidence="19 20" key="1">
    <citation type="journal article" date="2016" name="Int. J. Syst. Evol. Microbiol.">
        <title>Nocardioides albidus sp. nov., an actinobacterium isolated from garden soil.</title>
        <authorList>
            <person name="Singh H."/>
            <person name="Du J."/>
            <person name="Trinh H."/>
            <person name="Won K."/>
            <person name="Yang J.E."/>
            <person name="Yin C."/>
            <person name="Kook M."/>
            <person name="Yi T.H."/>
        </authorList>
    </citation>
    <scope>NUCLEOTIDE SEQUENCE [LARGE SCALE GENOMIC DNA]</scope>
    <source>
        <strain evidence="19 20">CCTCC AB 2015297</strain>
    </source>
</reference>
<dbReference type="Proteomes" id="UP000313231">
    <property type="component" value="Unassembled WGS sequence"/>
</dbReference>
<keyword evidence="16" id="KW-0812">Transmembrane</keyword>
<keyword evidence="8" id="KW-0808">Transferase</keyword>
<evidence type="ECO:0000256" key="11">
    <source>
        <dbReference type="ARBA" id="ARBA00023004"/>
    </source>
</evidence>
<keyword evidence="13" id="KW-0411">Iron-sulfur</keyword>
<dbReference type="AlphaFoldDB" id="A0A5C4WPW3"/>
<feature type="transmembrane region" description="Helical" evidence="16">
    <location>
        <begin position="179"/>
        <end position="203"/>
    </location>
</feature>
<keyword evidence="11" id="KW-0408">Iron</keyword>
<dbReference type="InterPro" id="IPR005467">
    <property type="entry name" value="His_kinase_dom"/>
</dbReference>
<evidence type="ECO:0000256" key="5">
    <source>
        <dbReference type="ARBA" id="ARBA00017322"/>
    </source>
</evidence>
<name>A0A5C4WPW3_9ACTN</name>
<dbReference type="PROSITE" id="PS50109">
    <property type="entry name" value="HIS_KIN"/>
    <property type="match status" value="1"/>
</dbReference>
<feature type="transmembrane region" description="Helical" evidence="16">
    <location>
        <begin position="215"/>
        <end position="236"/>
    </location>
</feature>
<feature type="transmembrane region" description="Helical" evidence="16">
    <location>
        <begin position="242"/>
        <end position="263"/>
    </location>
</feature>
<feature type="transmembrane region" description="Helical" evidence="16">
    <location>
        <begin position="275"/>
        <end position="296"/>
    </location>
</feature>
<keyword evidence="20" id="KW-1185">Reference proteome</keyword>
<comment type="function">
    <text evidence="14">Member of the two-component regulatory system NreB/NreC involved in the control of dissimilatory nitrate/nitrite reduction in response to oxygen. NreB functions as a direct oxygen sensor histidine kinase which is autophosphorylated, in the absence of oxygen, probably at the conserved histidine residue, and transfers its phosphate group probably to a conserved aspartate residue of NreC. NreB/NreC activates the expression of the nitrate (narGHJI) and nitrite (nir) reductase operons, as well as the putative nitrate transporter gene narT.</text>
</comment>
<evidence type="ECO:0000256" key="1">
    <source>
        <dbReference type="ARBA" id="ARBA00000085"/>
    </source>
</evidence>
<keyword evidence="17" id="KW-0732">Signal</keyword>
<dbReference type="EMBL" id="VDMP01000009">
    <property type="protein sequence ID" value="TNM50260.1"/>
    <property type="molecule type" value="Genomic_DNA"/>
</dbReference>